<sequence length="284" mass="29443">MTFSIVARSADGESWGVAVASKFLAVGSAVPAAVAQVGAIATQAEANVAYKGLALSHLDDGATAEVSLQRLLEEDDGRDHRQVGLVDVEGGAATHTGPACLDWAGGVTGPGYAIQGNILVGAEVVDAMEAAWIASGEDTPLARRLLAALAAGDEAGGDRRGRQSAAVLVVRDGAGYGGLDDIAVDLRVDDAATCGGRPVAELTRLLDLNDLYLTASTEDEQVPVTPDLERELEERAQALGARDFHAWVGAENYEMRVAPDGSWVDEKVLAALRAADAERDGDRA</sequence>
<comment type="caution">
    <text evidence="1">The sequence shown here is derived from an EMBL/GenBank/DDBJ whole genome shotgun (WGS) entry which is preliminary data.</text>
</comment>
<gene>
    <name evidence="1" type="ORF">H5V45_03560</name>
</gene>
<dbReference type="InterPro" id="IPR029055">
    <property type="entry name" value="Ntn_hydrolases_N"/>
</dbReference>
<dbReference type="EMBL" id="JACKXE010000001">
    <property type="protein sequence ID" value="MBB6626392.1"/>
    <property type="molecule type" value="Genomic_DNA"/>
</dbReference>
<dbReference type="Gene3D" id="3.60.20.10">
    <property type="entry name" value="Glutamine Phosphoribosylpyrophosphate, subunit 1, domain 1"/>
    <property type="match status" value="1"/>
</dbReference>
<protein>
    <submittedName>
        <fullName evidence="1">DUF1028 domain-containing protein</fullName>
    </submittedName>
</protein>
<proteinExistence type="predicted"/>
<dbReference type="AlphaFoldDB" id="A0A7X0RDM6"/>
<reference evidence="1 2" key="1">
    <citation type="submission" date="2020-08" db="EMBL/GenBank/DDBJ databases">
        <authorList>
            <person name="Seo M.-J."/>
        </authorList>
    </citation>
    <scope>NUCLEOTIDE SEQUENCE [LARGE SCALE GENOMIC DNA]</scope>
    <source>
        <strain evidence="1 2">KIGAM211</strain>
    </source>
</reference>
<keyword evidence="2" id="KW-1185">Reference proteome</keyword>
<dbReference type="PANTHER" id="PTHR39328:SF1">
    <property type="entry name" value="BLL2871 PROTEIN"/>
    <property type="match status" value="1"/>
</dbReference>
<evidence type="ECO:0000313" key="1">
    <source>
        <dbReference type="EMBL" id="MBB6626392.1"/>
    </source>
</evidence>
<dbReference type="PANTHER" id="PTHR39328">
    <property type="entry name" value="BLL2871 PROTEIN"/>
    <property type="match status" value="1"/>
</dbReference>
<dbReference type="Proteomes" id="UP000523955">
    <property type="component" value="Unassembled WGS sequence"/>
</dbReference>
<dbReference type="SUPFAM" id="SSF56235">
    <property type="entry name" value="N-terminal nucleophile aminohydrolases (Ntn hydrolases)"/>
    <property type="match status" value="1"/>
</dbReference>
<evidence type="ECO:0000313" key="2">
    <source>
        <dbReference type="Proteomes" id="UP000523955"/>
    </source>
</evidence>
<name>A0A7X0RDM6_9ACTN</name>
<dbReference type="InterPro" id="IPR010430">
    <property type="entry name" value="DUF1028"/>
</dbReference>
<organism evidence="1 2">
    <name type="scientific">Nocardioides luti</name>
    <dbReference type="NCBI Taxonomy" id="2761101"/>
    <lineage>
        <taxon>Bacteria</taxon>
        <taxon>Bacillati</taxon>
        <taxon>Actinomycetota</taxon>
        <taxon>Actinomycetes</taxon>
        <taxon>Propionibacteriales</taxon>
        <taxon>Nocardioidaceae</taxon>
        <taxon>Nocardioides</taxon>
    </lineage>
</organism>
<accession>A0A7X0RDM6</accession>
<dbReference type="Pfam" id="PF06267">
    <property type="entry name" value="DUF1028"/>
    <property type="match status" value="1"/>
</dbReference>
<dbReference type="RefSeq" id="WP_185251676.1">
    <property type="nucleotide sequence ID" value="NZ_JACKXE010000001.1"/>
</dbReference>